<feature type="non-terminal residue" evidence="1">
    <location>
        <position position="1"/>
    </location>
</feature>
<gene>
    <name evidence="1" type="ORF">S01H1_04250</name>
</gene>
<dbReference type="AlphaFoldDB" id="X0T5H0"/>
<proteinExistence type="predicted"/>
<dbReference type="EMBL" id="BARS01002254">
    <property type="protein sequence ID" value="GAF83422.1"/>
    <property type="molecule type" value="Genomic_DNA"/>
</dbReference>
<protein>
    <recommendedName>
        <fullName evidence="2">Transposase</fullName>
    </recommendedName>
</protein>
<accession>X0T5H0</accession>
<sequence>TILLRQSYREGNRVRKRTLANLTALPPDVIEILRRALRGEKLVPCDEAFAIERSIPHGHVKAILGTIRKIGLDTIITSSDLTKTEAYYLKQNGGARPGVALGRSPVKTAFGNCLRRNGKVVDEPKKVTGYIAWLHILATTPLDDEHEDRTGLRIVRSAIPGKNGLPVILDCSALPLDEPTP</sequence>
<evidence type="ECO:0000313" key="1">
    <source>
        <dbReference type="EMBL" id="GAF83422.1"/>
    </source>
</evidence>
<name>X0T5H0_9ZZZZ</name>
<organism evidence="1">
    <name type="scientific">marine sediment metagenome</name>
    <dbReference type="NCBI Taxonomy" id="412755"/>
    <lineage>
        <taxon>unclassified sequences</taxon>
        <taxon>metagenomes</taxon>
        <taxon>ecological metagenomes</taxon>
    </lineage>
</organism>
<comment type="caution">
    <text evidence="1">The sequence shown here is derived from an EMBL/GenBank/DDBJ whole genome shotgun (WGS) entry which is preliminary data.</text>
</comment>
<evidence type="ECO:0008006" key="2">
    <source>
        <dbReference type="Google" id="ProtNLM"/>
    </source>
</evidence>
<reference evidence="1" key="1">
    <citation type="journal article" date="2014" name="Front. Microbiol.">
        <title>High frequency of phylogenetically diverse reductive dehalogenase-homologous genes in deep subseafloor sedimentary metagenomes.</title>
        <authorList>
            <person name="Kawai M."/>
            <person name="Futagami T."/>
            <person name="Toyoda A."/>
            <person name="Takaki Y."/>
            <person name="Nishi S."/>
            <person name="Hori S."/>
            <person name="Arai W."/>
            <person name="Tsubouchi T."/>
            <person name="Morono Y."/>
            <person name="Uchiyama I."/>
            <person name="Ito T."/>
            <person name="Fujiyama A."/>
            <person name="Inagaki F."/>
            <person name="Takami H."/>
        </authorList>
    </citation>
    <scope>NUCLEOTIDE SEQUENCE</scope>
    <source>
        <strain evidence="1">Expedition CK06-06</strain>
    </source>
</reference>